<name>A0ABT1DZ81_9ACTN</name>
<comment type="caution">
    <text evidence="1">The sequence shown here is derived from an EMBL/GenBank/DDBJ whole genome shotgun (WGS) entry which is preliminary data.</text>
</comment>
<dbReference type="EMBL" id="JAMYJR010000042">
    <property type="protein sequence ID" value="MCO8276198.1"/>
    <property type="molecule type" value="Genomic_DNA"/>
</dbReference>
<reference evidence="1 2" key="1">
    <citation type="submission" date="2022-06" db="EMBL/GenBank/DDBJ databases">
        <title>New Species of the Genus Actinoplanes, ActinopZanes ferrugineus.</title>
        <authorList>
            <person name="Ding P."/>
        </authorList>
    </citation>
    <scope>NUCLEOTIDE SEQUENCE [LARGE SCALE GENOMIC DNA]</scope>
    <source>
        <strain evidence="1 2">TRM88003</strain>
    </source>
</reference>
<proteinExistence type="predicted"/>
<keyword evidence="2" id="KW-1185">Reference proteome</keyword>
<gene>
    <name evidence="1" type="ORF">M1L60_37035</name>
</gene>
<organism evidence="1 2">
    <name type="scientific">Paractinoplanes aksuensis</name>
    <dbReference type="NCBI Taxonomy" id="2939490"/>
    <lineage>
        <taxon>Bacteria</taxon>
        <taxon>Bacillati</taxon>
        <taxon>Actinomycetota</taxon>
        <taxon>Actinomycetes</taxon>
        <taxon>Micromonosporales</taxon>
        <taxon>Micromonosporaceae</taxon>
        <taxon>Paractinoplanes</taxon>
    </lineage>
</organism>
<accession>A0ABT1DZ81</accession>
<evidence type="ECO:0000313" key="2">
    <source>
        <dbReference type="Proteomes" id="UP001523369"/>
    </source>
</evidence>
<dbReference type="Proteomes" id="UP001523369">
    <property type="component" value="Unassembled WGS sequence"/>
</dbReference>
<sequence length="56" mass="6401">MCFFRAAFTSSFDRVVVVPSDDSQAGSWLCHRSVWPRTSCLFFFAKATIWSAFCQV</sequence>
<protein>
    <submittedName>
        <fullName evidence="1">Uncharacterized protein</fullName>
    </submittedName>
</protein>
<evidence type="ECO:0000313" key="1">
    <source>
        <dbReference type="EMBL" id="MCO8276198.1"/>
    </source>
</evidence>